<dbReference type="SUPFAM" id="SSF55315">
    <property type="entry name" value="L30e-like"/>
    <property type="match status" value="1"/>
</dbReference>
<evidence type="ECO:0000313" key="4">
    <source>
        <dbReference type="EMBL" id="HER95038.1"/>
    </source>
</evidence>
<dbReference type="GO" id="GO:0005829">
    <property type="term" value="C:cytosol"/>
    <property type="evidence" value="ECO:0007669"/>
    <property type="project" value="TreeGrafter"/>
</dbReference>
<comment type="caution">
    <text evidence="4">The sequence shown here is derived from an EMBL/GenBank/DDBJ whole genome shotgun (WGS) entry which is preliminary data.</text>
</comment>
<organism evidence="4">
    <name type="scientific">Rhodothermus marinus</name>
    <name type="common">Rhodothermus obamensis</name>
    <dbReference type="NCBI Taxonomy" id="29549"/>
    <lineage>
        <taxon>Bacteria</taxon>
        <taxon>Pseudomonadati</taxon>
        <taxon>Rhodothermota</taxon>
        <taxon>Rhodothermia</taxon>
        <taxon>Rhodothermales</taxon>
        <taxon>Rhodothermaceae</taxon>
        <taxon>Rhodothermus</taxon>
    </lineage>
</organism>
<dbReference type="GO" id="GO:0003723">
    <property type="term" value="F:RNA binding"/>
    <property type="evidence" value="ECO:0007669"/>
    <property type="project" value="InterPro"/>
</dbReference>
<dbReference type="AlphaFoldDB" id="A0A7V2AYK3"/>
<dbReference type="CDD" id="cd18103">
    <property type="entry name" value="SpoU-like_RlmB"/>
    <property type="match status" value="1"/>
</dbReference>
<dbReference type="InterPro" id="IPR029064">
    <property type="entry name" value="Ribosomal_eL30-like_sf"/>
</dbReference>
<dbReference type="Gene3D" id="3.30.1330.30">
    <property type="match status" value="1"/>
</dbReference>
<feature type="domain" description="RNA 2-O ribose methyltransferase substrate binding" evidence="3">
    <location>
        <begin position="7"/>
        <end position="83"/>
    </location>
</feature>
<name>A0A7V2AYK3_RHOMR</name>
<dbReference type="InterPro" id="IPR001537">
    <property type="entry name" value="SpoU_MeTrfase"/>
</dbReference>
<dbReference type="Gene3D" id="3.40.1280.10">
    <property type="match status" value="1"/>
</dbReference>
<evidence type="ECO:0000259" key="3">
    <source>
        <dbReference type="SMART" id="SM00967"/>
    </source>
</evidence>
<dbReference type="Pfam" id="PF00588">
    <property type="entry name" value="SpoU_methylase"/>
    <property type="match status" value="1"/>
</dbReference>
<protein>
    <submittedName>
        <fullName evidence="4">23S rRNA (Guanosine(2251)-2'-O)-methyltransferase RlmB</fullName>
    </submittedName>
</protein>
<dbReference type="GO" id="GO:0008173">
    <property type="term" value="F:RNA methyltransferase activity"/>
    <property type="evidence" value="ECO:0007669"/>
    <property type="project" value="InterPro"/>
</dbReference>
<dbReference type="NCBIfam" id="TIGR00186">
    <property type="entry name" value="rRNA_methyl_3"/>
    <property type="match status" value="1"/>
</dbReference>
<proteinExistence type="predicted"/>
<sequence length="252" mass="26832">MREEIDRLVGRNPVREALEQAETRVEKVLLQEGAGGPAIEAIRRAAAARGIPVQTVPKARLDRLVPGATHQGVVALIAPVAYWDLEDLLATVAPSPELVTAHRPLLLALDQIEDPHNYGAILRTAVAAGVSGVIVPRHHMAPLSAVAVKASAGAALRLPIARVTNLAEALESLKSYGFWIAGASPQGQITLWEMDWHRPLVLVLGNEGRGLRPRVAQTCDVLVSIPLRGPVASLNVSVAAGILLFAAIRERP</sequence>
<dbReference type="GO" id="GO:0006396">
    <property type="term" value="P:RNA processing"/>
    <property type="evidence" value="ECO:0007669"/>
    <property type="project" value="InterPro"/>
</dbReference>
<dbReference type="PANTHER" id="PTHR46429:SF1">
    <property type="entry name" value="23S RRNA (GUANOSINE-2'-O-)-METHYLTRANSFERASE RLMB"/>
    <property type="match status" value="1"/>
</dbReference>
<reference evidence="4" key="1">
    <citation type="journal article" date="2020" name="mSystems">
        <title>Genome- and Community-Level Interaction Insights into Carbon Utilization and Element Cycling Functions of Hydrothermarchaeota in Hydrothermal Sediment.</title>
        <authorList>
            <person name="Zhou Z."/>
            <person name="Liu Y."/>
            <person name="Xu W."/>
            <person name="Pan J."/>
            <person name="Luo Z.H."/>
            <person name="Li M."/>
        </authorList>
    </citation>
    <scope>NUCLEOTIDE SEQUENCE [LARGE SCALE GENOMIC DNA]</scope>
    <source>
        <strain evidence="4">SpSt-143</strain>
    </source>
</reference>
<dbReference type="InterPro" id="IPR013123">
    <property type="entry name" value="SpoU_subst-bd"/>
</dbReference>
<dbReference type="PANTHER" id="PTHR46429">
    <property type="entry name" value="23S RRNA (GUANOSINE-2'-O-)-METHYLTRANSFERASE RLMB"/>
    <property type="match status" value="1"/>
</dbReference>
<dbReference type="SUPFAM" id="SSF75217">
    <property type="entry name" value="alpha/beta knot"/>
    <property type="match status" value="1"/>
</dbReference>
<dbReference type="Pfam" id="PF08032">
    <property type="entry name" value="SpoU_sub_bind"/>
    <property type="match status" value="1"/>
</dbReference>
<dbReference type="EMBL" id="DSGB01000001">
    <property type="protein sequence ID" value="HER95038.1"/>
    <property type="molecule type" value="Genomic_DNA"/>
</dbReference>
<dbReference type="SMART" id="SM00967">
    <property type="entry name" value="SpoU_sub_bind"/>
    <property type="match status" value="1"/>
</dbReference>
<dbReference type="InterPro" id="IPR004441">
    <property type="entry name" value="rRNA_MeTrfase_TrmH"/>
</dbReference>
<gene>
    <name evidence="4" type="primary">rlmB</name>
    <name evidence="4" type="ORF">ENO59_00735</name>
</gene>
<keyword evidence="2 4" id="KW-0808">Transferase</keyword>
<evidence type="ECO:0000256" key="2">
    <source>
        <dbReference type="ARBA" id="ARBA00022679"/>
    </source>
</evidence>
<dbReference type="GO" id="GO:0032259">
    <property type="term" value="P:methylation"/>
    <property type="evidence" value="ECO:0007669"/>
    <property type="project" value="UniProtKB-KW"/>
</dbReference>
<dbReference type="InterPro" id="IPR029026">
    <property type="entry name" value="tRNA_m1G_MTases_N"/>
</dbReference>
<accession>A0A7V2AYK3</accession>
<keyword evidence="1 4" id="KW-0489">Methyltransferase</keyword>
<evidence type="ECO:0000256" key="1">
    <source>
        <dbReference type="ARBA" id="ARBA00022603"/>
    </source>
</evidence>
<dbReference type="InterPro" id="IPR029028">
    <property type="entry name" value="Alpha/beta_knot_MTases"/>
</dbReference>